<dbReference type="Gene3D" id="3.40.50.1820">
    <property type="entry name" value="alpha/beta hydrolase"/>
    <property type="match status" value="1"/>
</dbReference>
<dbReference type="InterPro" id="IPR000801">
    <property type="entry name" value="Esterase-like"/>
</dbReference>
<dbReference type="Pfam" id="PF00756">
    <property type="entry name" value="Esterase"/>
    <property type="match status" value="1"/>
</dbReference>
<dbReference type="InterPro" id="IPR029058">
    <property type="entry name" value="AB_hydrolase_fold"/>
</dbReference>
<keyword evidence="2" id="KW-1185">Reference proteome</keyword>
<dbReference type="PATRIC" id="fig|332950.4.peg.1129"/>
<dbReference type="Proteomes" id="UP000095094">
    <property type="component" value="Unassembled WGS sequence"/>
</dbReference>
<comment type="caution">
    <text evidence="1">The sequence shown here is derived from an EMBL/GenBank/DDBJ whole genome shotgun (WGS) entry which is preliminary data.</text>
</comment>
<dbReference type="EMBL" id="MIJY01000007">
    <property type="protein sequence ID" value="OEG18186.1"/>
    <property type="molecule type" value="Genomic_DNA"/>
</dbReference>
<protein>
    <submittedName>
        <fullName evidence="1">Tributyrin esterase</fullName>
    </submittedName>
</protein>
<dbReference type="GO" id="GO:0016747">
    <property type="term" value="F:acyltransferase activity, transferring groups other than amino-acyl groups"/>
    <property type="evidence" value="ECO:0007669"/>
    <property type="project" value="TreeGrafter"/>
</dbReference>
<dbReference type="SUPFAM" id="SSF53474">
    <property type="entry name" value="alpha/beta-Hydrolases"/>
    <property type="match status" value="1"/>
</dbReference>
<reference evidence="2" key="1">
    <citation type="submission" date="2016-09" db="EMBL/GenBank/DDBJ databases">
        <authorList>
            <person name="Gulvik C.A."/>
        </authorList>
    </citation>
    <scope>NUCLEOTIDE SEQUENCE [LARGE SCALE GENOMIC DNA]</scope>
    <source>
        <strain evidence="2">LMG 8895</strain>
    </source>
</reference>
<dbReference type="RefSeq" id="WP_069662739.1">
    <property type="nucleotide sequence ID" value="NZ_JBHUJJ010000001.1"/>
</dbReference>
<sequence>MAFLQANVYSNVLEMEVSLNIILPQKTEKKIGTATSGHSTDVPVLYLLHGMGGNHSVWERRTSIERYVSDLGLAVIMPSTDLAWYTDTTYDMPYWTFIAEELPVICHELFPQLTKKREKTFAAGLSMGGYGALKLGLAKSEHFAAVASLSGAVDLAGRTDDLLSIKGKNYWEGIFGPMEQIQGSVNDPMFLLEQLVKSGKEAPKIFLCCGEEDPLLYANKTMAQALAGHGIEYTLETGPGNHDWIFWDQWIQRVLDWLPIESKEKA</sequence>
<dbReference type="AlphaFoldDB" id="A0A1E5GZT0"/>
<dbReference type="OrthoDB" id="9803578at2"/>
<dbReference type="InterPro" id="IPR050583">
    <property type="entry name" value="Mycobacterial_A85_antigen"/>
</dbReference>
<gene>
    <name evidence="1" type="ORF">BCR25_16990</name>
</gene>
<evidence type="ECO:0000313" key="2">
    <source>
        <dbReference type="Proteomes" id="UP000095094"/>
    </source>
</evidence>
<dbReference type="PANTHER" id="PTHR48098:SF1">
    <property type="entry name" value="DIACYLGLYCEROL ACYLTRANSFERASE_MYCOLYLTRANSFERASE AG85A"/>
    <property type="match status" value="1"/>
</dbReference>
<organism evidence="1 2">
    <name type="scientific">Enterococcus termitis</name>
    <dbReference type="NCBI Taxonomy" id="332950"/>
    <lineage>
        <taxon>Bacteria</taxon>
        <taxon>Bacillati</taxon>
        <taxon>Bacillota</taxon>
        <taxon>Bacilli</taxon>
        <taxon>Lactobacillales</taxon>
        <taxon>Enterococcaceae</taxon>
        <taxon>Enterococcus</taxon>
    </lineage>
</organism>
<evidence type="ECO:0000313" key="1">
    <source>
        <dbReference type="EMBL" id="OEG18186.1"/>
    </source>
</evidence>
<accession>A0A1E5GZT0</accession>
<proteinExistence type="predicted"/>
<name>A0A1E5GZT0_9ENTE</name>
<dbReference type="PANTHER" id="PTHR48098">
    <property type="entry name" value="ENTEROCHELIN ESTERASE-RELATED"/>
    <property type="match status" value="1"/>
</dbReference>